<sequence length="414" mass="49018">MDPNLELYRSILHLDLRERRQRMQHLPTSECIRVRKIVEREQRAQKLQKKLAGRDLVEMALSDPSEFTGSPLLQNALLGRALTFPDECAMVARITGTTLRTGEVLLDSIAYYDQHNLPNVPMDAWKLAYCDLYYIDGSNATLQDIYEERLREEELQTPAAQAREIVRRDVIKLARRNAKWMISETLHTTWKRVSHAPPAWIQHIIDAQEQWGFVYYRSREVDRKYGHDWNLWWMRIMDNQLPSTERNMGDATVYSIHCQGNRSSLLYLATEDWPTFHANDNLAEDDDFRKQFKEYIQDKDGLLPAGISRSTFIVIPVELIPDSPEWAEEDELDPYWVWAYDADWDSSAEETTFEGEIYQGRVKVAYYSLKSWFYAARWEGVSLRDMWLKAQQHPDKLWICYTKYMEEWEHEPYI</sequence>
<evidence type="ECO:0000313" key="1">
    <source>
        <dbReference type="EMBL" id="KAI8660438.1"/>
    </source>
</evidence>
<dbReference type="Proteomes" id="UP001065298">
    <property type="component" value="Chromosome 8"/>
</dbReference>
<keyword evidence="2" id="KW-1185">Reference proteome</keyword>
<evidence type="ECO:0000313" key="2">
    <source>
        <dbReference type="Proteomes" id="UP001065298"/>
    </source>
</evidence>
<comment type="caution">
    <text evidence="1">The sequence shown here is derived from an EMBL/GenBank/DDBJ whole genome shotgun (WGS) entry which is preliminary data.</text>
</comment>
<organism evidence="1 2">
    <name type="scientific">Fusarium keratoplasticum</name>
    <dbReference type="NCBI Taxonomy" id="1328300"/>
    <lineage>
        <taxon>Eukaryota</taxon>
        <taxon>Fungi</taxon>
        <taxon>Dikarya</taxon>
        <taxon>Ascomycota</taxon>
        <taxon>Pezizomycotina</taxon>
        <taxon>Sordariomycetes</taxon>
        <taxon>Hypocreomycetidae</taxon>
        <taxon>Hypocreales</taxon>
        <taxon>Nectriaceae</taxon>
        <taxon>Fusarium</taxon>
        <taxon>Fusarium solani species complex</taxon>
    </lineage>
</organism>
<reference evidence="1" key="1">
    <citation type="submission" date="2022-06" db="EMBL/GenBank/DDBJ databases">
        <title>Fusarium solani species complex genomes reveal bases of compartmentalisation and animal pathogenesis.</title>
        <authorList>
            <person name="Tsai I.J."/>
        </authorList>
    </citation>
    <scope>NUCLEOTIDE SEQUENCE</scope>
    <source>
        <strain evidence="1">Fu6.1</strain>
    </source>
</reference>
<name>A0ACC0QMU0_9HYPO</name>
<proteinExistence type="predicted"/>
<accession>A0ACC0QMU0</accession>
<protein>
    <submittedName>
        <fullName evidence="1">Uncharacterized protein</fullName>
    </submittedName>
</protein>
<gene>
    <name evidence="1" type="ORF">NCS57_01021200</name>
</gene>
<dbReference type="EMBL" id="CM046510">
    <property type="protein sequence ID" value="KAI8660438.1"/>
    <property type="molecule type" value="Genomic_DNA"/>
</dbReference>